<dbReference type="AlphaFoldDB" id="A0A4Y2FXU7"/>
<feature type="chain" id="PRO_5021465689" description="DUF19 domain-containing protein" evidence="1">
    <location>
        <begin position="21"/>
        <end position="142"/>
    </location>
</feature>
<keyword evidence="3" id="KW-1185">Reference proteome</keyword>
<sequence>MYLLSVFTLNVLFISGFASGESSESSESFELDSIEFKTWFCDDENGTVASAMDVCFEEMNLQRFKDTIEECYTGVTEASGKNIYEWYCLNSDEAMDKADECAEGKIKDQEGEDIVELLKQEMVNCTAYKSGEEEYEEYNYLI</sequence>
<accession>A0A4Y2FXU7</accession>
<reference evidence="2 3" key="1">
    <citation type="journal article" date="2019" name="Sci. Rep.">
        <title>Orb-weaving spider Araneus ventricosus genome elucidates the spidroin gene catalogue.</title>
        <authorList>
            <person name="Kono N."/>
            <person name="Nakamura H."/>
            <person name="Ohtoshi R."/>
            <person name="Moran D.A.P."/>
            <person name="Shinohara A."/>
            <person name="Yoshida Y."/>
            <person name="Fujiwara M."/>
            <person name="Mori M."/>
            <person name="Tomita M."/>
            <person name="Arakawa K."/>
        </authorList>
    </citation>
    <scope>NUCLEOTIDE SEQUENCE [LARGE SCALE GENOMIC DNA]</scope>
</reference>
<comment type="caution">
    <text evidence="2">The sequence shown here is derived from an EMBL/GenBank/DDBJ whole genome shotgun (WGS) entry which is preliminary data.</text>
</comment>
<protein>
    <recommendedName>
        <fullName evidence="4">DUF19 domain-containing protein</fullName>
    </recommendedName>
</protein>
<evidence type="ECO:0000256" key="1">
    <source>
        <dbReference type="SAM" id="SignalP"/>
    </source>
</evidence>
<name>A0A4Y2FXU7_ARAVE</name>
<dbReference type="OrthoDB" id="10403252at2759"/>
<feature type="signal peptide" evidence="1">
    <location>
        <begin position="1"/>
        <end position="20"/>
    </location>
</feature>
<gene>
    <name evidence="2" type="ORF">AVEN_48685_1</name>
</gene>
<evidence type="ECO:0000313" key="2">
    <source>
        <dbReference type="EMBL" id="GBM46163.1"/>
    </source>
</evidence>
<dbReference type="Proteomes" id="UP000499080">
    <property type="component" value="Unassembled WGS sequence"/>
</dbReference>
<dbReference type="EMBL" id="BGPR01001126">
    <property type="protein sequence ID" value="GBM46163.1"/>
    <property type="molecule type" value="Genomic_DNA"/>
</dbReference>
<proteinExistence type="predicted"/>
<organism evidence="2 3">
    <name type="scientific">Araneus ventricosus</name>
    <name type="common">Orbweaver spider</name>
    <name type="synonym">Epeira ventricosa</name>
    <dbReference type="NCBI Taxonomy" id="182803"/>
    <lineage>
        <taxon>Eukaryota</taxon>
        <taxon>Metazoa</taxon>
        <taxon>Ecdysozoa</taxon>
        <taxon>Arthropoda</taxon>
        <taxon>Chelicerata</taxon>
        <taxon>Arachnida</taxon>
        <taxon>Araneae</taxon>
        <taxon>Araneomorphae</taxon>
        <taxon>Entelegynae</taxon>
        <taxon>Araneoidea</taxon>
        <taxon>Araneidae</taxon>
        <taxon>Araneus</taxon>
    </lineage>
</organism>
<keyword evidence="1" id="KW-0732">Signal</keyword>
<evidence type="ECO:0008006" key="4">
    <source>
        <dbReference type="Google" id="ProtNLM"/>
    </source>
</evidence>
<evidence type="ECO:0000313" key="3">
    <source>
        <dbReference type="Proteomes" id="UP000499080"/>
    </source>
</evidence>